<feature type="region of interest" description="Disordered" evidence="1">
    <location>
        <begin position="1"/>
        <end position="112"/>
    </location>
</feature>
<dbReference type="OrthoDB" id="5971719at2759"/>
<dbReference type="Pfam" id="PF02218">
    <property type="entry name" value="HS1_rep"/>
    <property type="match status" value="1"/>
</dbReference>
<gene>
    <name evidence="2" type="ORF">M427DRAFT_209479</name>
</gene>
<protein>
    <submittedName>
        <fullName evidence="2">Uncharacterized protein</fullName>
    </submittedName>
</protein>
<dbReference type="AlphaFoldDB" id="A0A139ANR2"/>
<dbReference type="STRING" id="1344416.A0A139ANR2"/>
<feature type="compositionally biased region" description="Polar residues" evidence="1">
    <location>
        <begin position="44"/>
        <end position="56"/>
    </location>
</feature>
<dbReference type="EMBL" id="KQ965742">
    <property type="protein sequence ID" value="KXS18391.1"/>
    <property type="molecule type" value="Genomic_DNA"/>
</dbReference>
<keyword evidence="3" id="KW-1185">Reference proteome</keyword>
<feature type="compositionally biased region" description="Basic and acidic residues" evidence="1">
    <location>
        <begin position="57"/>
        <end position="85"/>
    </location>
</feature>
<reference evidence="2 3" key="1">
    <citation type="journal article" date="2015" name="Genome Biol. Evol.">
        <title>Phylogenomic analyses indicate that early fungi evolved digesting cell walls of algal ancestors of land plants.</title>
        <authorList>
            <person name="Chang Y."/>
            <person name="Wang S."/>
            <person name="Sekimoto S."/>
            <person name="Aerts A.L."/>
            <person name="Choi C."/>
            <person name="Clum A."/>
            <person name="LaButti K.M."/>
            <person name="Lindquist E.A."/>
            <person name="Yee Ngan C."/>
            <person name="Ohm R.A."/>
            <person name="Salamov A.A."/>
            <person name="Grigoriev I.V."/>
            <person name="Spatafora J.W."/>
            <person name="Berbee M.L."/>
        </authorList>
    </citation>
    <scope>NUCLEOTIDE SEQUENCE [LARGE SCALE GENOMIC DNA]</scope>
    <source>
        <strain evidence="2 3">JEL478</strain>
    </source>
</reference>
<dbReference type="InterPro" id="IPR003134">
    <property type="entry name" value="Hs1_Cortactin"/>
</dbReference>
<proteinExistence type="predicted"/>
<sequence length="112" mass="12596">MWKSQSADVKQPSAPKSSKKVDDDDWETDPDFINDVGEKGQRWGSKSNPPTAQGGQTDHDLESLRKAVINGHEEKQKEEYKKKETYSTGYGGKFGVQEDRMDKSAVGFDNKK</sequence>
<feature type="compositionally biased region" description="Acidic residues" evidence="1">
    <location>
        <begin position="23"/>
        <end position="32"/>
    </location>
</feature>
<organism evidence="2 3">
    <name type="scientific">Gonapodya prolifera (strain JEL478)</name>
    <name type="common">Monoblepharis prolifera</name>
    <dbReference type="NCBI Taxonomy" id="1344416"/>
    <lineage>
        <taxon>Eukaryota</taxon>
        <taxon>Fungi</taxon>
        <taxon>Fungi incertae sedis</taxon>
        <taxon>Chytridiomycota</taxon>
        <taxon>Chytridiomycota incertae sedis</taxon>
        <taxon>Monoblepharidomycetes</taxon>
        <taxon>Monoblepharidales</taxon>
        <taxon>Gonapodyaceae</taxon>
        <taxon>Gonapodya</taxon>
    </lineage>
</organism>
<dbReference type="Proteomes" id="UP000070544">
    <property type="component" value="Unassembled WGS sequence"/>
</dbReference>
<dbReference type="OMA" id="FGYVINF"/>
<evidence type="ECO:0000313" key="2">
    <source>
        <dbReference type="EMBL" id="KXS18391.1"/>
    </source>
</evidence>
<evidence type="ECO:0000313" key="3">
    <source>
        <dbReference type="Proteomes" id="UP000070544"/>
    </source>
</evidence>
<name>A0A139ANR2_GONPJ</name>
<feature type="compositionally biased region" description="Basic and acidic residues" evidence="1">
    <location>
        <begin position="96"/>
        <end position="112"/>
    </location>
</feature>
<dbReference type="PROSITE" id="PS51090">
    <property type="entry name" value="CORTACTIN"/>
    <property type="match status" value="1"/>
</dbReference>
<evidence type="ECO:0000256" key="1">
    <source>
        <dbReference type="SAM" id="MobiDB-lite"/>
    </source>
</evidence>
<accession>A0A139ANR2</accession>